<keyword evidence="2" id="KW-1185">Reference proteome</keyword>
<dbReference type="InterPro" id="IPR036249">
    <property type="entry name" value="Thioredoxin-like_sf"/>
</dbReference>
<dbReference type="Proteomes" id="UP000629371">
    <property type="component" value="Unassembled WGS sequence"/>
</dbReference>
<name>A0ABS1N0H8_9ACTN</name>
<organism evidence="1 2">
    <name type="scientific">Streptomyces siderophoricus</name>
    <dbReference type="NCBI Taxonomy" id="2802281"/>
    <lineage>
        <taxon>Bacteria</taxon>
        <taxon>Bacillati</taxon>
        <taxon>Actinomycetota</taxon>
        <taxon>Actinomycetes</taxon>
        <taxon>Kitasatosporales</taxon>
        <taxon>Streptomycetaceae</taxon>
        <taxon>Streptomyces</taxon>
    </lineage>
</organism>
<dbReference type="RefSeq" id="WP_201809262.1">
    <property type="nucleotide sequence ID" value="NZ_JAERRI010000019.1"/>
</dbReference>
<dbReference type="SUPFAM" id="SSF52833">
    <property type="entry name" value="Thioredoxin-like"/>
    <property type="match status" value="1"/>
</dbReference>
<dbReference type="PROSITE" id="PS00194">
    <property type="entry name" value="THIOREDOXIN_1"/>
    <property type="match status" value="1"/>
</dbReference>
<gene>
    <name evidence="1" type="ORF">JK360_29685</name>
</gene>
<proteinExistence type="predicted"/>
<dbReference type="EMBL" id="JAERRI010000019">
    <property type="protein sequence ID" value="MBL1093450.1"/>
    <property type="molecule type" value="Genomic_DNA"/>
</dbReference>
<evidence type="ECO:0008006" key="3">
    <source>
        <dbReference type="Google" id="ProtNLM"/>
    </source>
</evidence>
<dbReference type="Gene3D" id="3.40.30.10">
    <property type="entry name" value="Glutaredoxin"/>
    <property type="match status" value="1"/>
</dbReference>
<accession>A0ABS1N0H8</accession>
<protein>
    <recommendedName>
        <fullName evidence="3">Thioredoxin domain-containing protein</fullName>
    </recommendedName>
</protein>
<dbReference type="InterPro" id="IPR017937">
    <property type="entry name" value="Thioredoxin_CS"/>
</dbReference>
<evidence type="ECO:0000313" key="1">
    <source>
        <dbReference type="EMBL" id="MBL1093450.1"/>
    </source>
</evidence>
<evidence type="ECO:0000313" key="2">
    <source>
        <dbReference type="Proteomes" id="UP000629371"/>
    </source>
</evidence>
<sequence length="180" mass="18841">MPFLIAAVILLGVLCALDLVLTIGVIKRLREHTERLALMGGGFATIDVGAEISAFESVTVDGVRLVRESLTEETVVAFFSPNCEPCKEKLPQFAEYVRTRPGGRSRALAVVVGEGDAGAPFVTALSPIAHVVVEGQNGPLNSAFRTTSYPTVVRVAPDGGGRLVVTASHVELGRSAVSAA</sequence>
<reference evidence="1 2" key="1">
    <citation type="submission" date="2021-01" db="EMBL/GenBank/DDBJ databases">
        <title>WGS of actinomycetes isolated from Thailand.</title>
        <authorList>
            <person name="Thawai C."/>
        </authorList>
    </citation>
    <scope>NUCLEOTIDE SEQUENCE [LARGE SCALE GENOMIC DNA]</scope>
    <source>
        <strain evidence="1 2">CH9-7</strain>
    </source>
</reference>
<comment type="caution">
    <text evidence="1">The sequence shown here is derived from an EMBL/GenBank/DDBJ whole genome shotgun (WGS) entry which is preliminary data.</text>
</comment>